<dbReference type="InterPro" id="IPR003115">
    <property type="entry name" value="ParB_N"/>
</dbReference>
<dbReference type="EMBL" id="MEWU01000031">
    <property type="protein sequence ID" value="OGC83008.1"/>
    <property type="molecule type" value="Genomic_DNA"/>
</dbReference>
<evidence type="ECO:0000313" key="6">
    <source>
        <dbReference type="EMBL" id="OGC83008.1"/>
    </source>
</evidence>
<feature type="compositionally biased region" description="Polar residues" evidence="4">
    <location>
        <begin position="305"/>
        <end position="314"/>
    </location>
</feature>
<feature type="domain" description="ParB-like N-terminal" evidence="5">
    <location>
        <begin position="10"/>
        <end position="110"/>
    </location>
</feature>
<dbReference type="InterPro" id="IPR057240">
    <property type="entry name" value="ParB_dimer_C"/>
</dbReference>
<dbReference type="PANTHER" id="PTHR33375">
    <property type="entry name" value="CHROMOSOME-PARTITIONING PROTEIN PARB-RELATED"/>
    <property type="match status" value="1"/>
</dbReference>
<dbReference type="SUPFAM" id="SSF110849">
    <property type="entry name" value="ParB/Sulfiredoxin"/>
    <property type="match status" value="1"/>
</dbReference>
<dbReference type="SUPFAM" id="SSF109709">
    <property type="entry name" value="KorB DNA-binding domain-like"/>
    <property type="match status" value="1"/>
</dbReference>
<dbReference type="Pfam" id="PF23552">
    <property type="entry name" value="ParB_C"/>
    <property type="match status" value="1"/>
</dbReference>
<organism evidence="6 7">
    <name type="scientific">Candidatus Adlerbacteria bacterium RIFCSPHIGHO2_02_FULL_52_17</name>
    <dbReference type="NCBI Taxonomy" id="1797240"/>
    <lineage>
        <taxon>Bacteria</taxon>
        <taxon>Candidatus Adleribacteriota</taxon>
    </lineage>
</organism>
<evidence type="ECO:0000259" key="5">
    <source>
        <dbReference type="SMART" id="SM00470"/>
    </source>
</evidence>
<dbReference type="InterPro" id="IPR050336">
    <property type="entry name" value="Chromosome_partition/occlusion"/>
</dbReference>
<evidence type="ECO:0000256" key="1">
    <source>
        <dbReference type="ARBA" id="ARBA00006295"/>
    </source>
</evidence>
<comment type="caution">
    <text evidence="6">The sequence shown here is derived from an EMBL/GenBank/DDBJ whole genome shotgun (WGS) entry which is preliminary data.</text>
</comment>
<accession>A0A1F4XN14</accession>
<keyword evidence="2" id="KW-0159">Chromosome partition</keyword>
<reference evidence="6 7" key="1">
    <citation type="journal article" date="2016" name="Nat. Commun.">
        <title>Thousands of microbial genomes shed light on interconnected biogeochemical processes in an aquifer system.</title>
        <authorList>
            <person name="Anantharaman K."/>
            <person name="Brown C.T."/>
            <person name="Hug L.A."/>
            <person name="Sharon I."/>
            <person name="Castelle C.J."/>
            <person name="Probst A.J."/>
            <person name="Thomas B.C."/>
            <person name="Singh A."/>
            <person name="Wilkins M.J."/>
            <person name="Karaoz U."/>
            <person name="Brodie E.L."/>
            <person name="Williams K.H."/>
            <person name="Hubbard S.S."/>
            <person name="Banfield J.F."/>
        </authorList>
    </citation>
    <scope>NUCLEOTIDE SEQUENCE [LARGE SCALE GENOMIC DNA]</scope>
</reference>
<evidence type="ECO:0000256" key="4">
    <source>
        <dbReference type="SAM" id="MobiDB-lite"/>
    </source>
</evidence>
<dbReference type="FunFam" id="3.90.1530.30:FF:000001">
    <property type="entry name" value="Chromosome partitioning protein ParB"/>
    <property type="match status" value="1"/>
</dbReference>
<dbReference type="Gene3D" id="3.90.1530.30">
    <property type="match status" value="1"/>
</dbReference>
<dbReference type="Proteomes" id="UP000177564">
    <property type="component" value="Unassembled WGS sequence"/>
</dbReference>
<dbReference type="CDD" id="cd16393">
    <property type="entry name" value="SPO0J_N"/>
    <property type="match status" value="1"/>
</dbReference>
<dbReference type="Pfam" id="PF02195">
    <property type="entry name" value="ParB_N"/>
    <property type="match status" value="1"/>
</dbReference>
<dbReference type="STRING" id="1797240.A3D68_01275"/>
<evidence type="ECO:0000313" key="7">
    <source>
        <dbReference type="Proteomes" id="UP000177564"/>
    </source>
</evidence>
<dbReference type="SMART" id="SM00470">
    <property type="entry name" value="ParB"/>
    <property type="match status" value="1"/>
</dbReference>
<name>A0A1F4XN14_9BACT</name>
<dbReference type="NCBIfam" id="TIGR00180">
    <property type="entry name" value="parB_part"/>
    <property type="match status" value="1"/>
</dbReference>
<dbReference type="GO" id="GO:0003677">
    <property type="term" value="F:DNA binding"/>
    <property type="evidence" value="ECO:0007669"/>
    <property type="project" value="UniProtKB-KW"/>
</dbReference>
<proteinExistence type="inferred from homology"/>
<dbReference type="GO" id="GO:0007059">
    <property type="term" value="P:chromosome segregation"/>
    <property type="evidence" value="ECO:0007669"/>
    <property type="project" value="UniProtKB-KW"/>
</dbReference>
<dbReference type="InterPro" id="IPR036086">
    <property type="entry name" value="ParB/Sulfiredoxin_sf"/>
</dbReference>
<dbReference type="AlphaFoldDB" id="A0A1F4XN14"/>
<protein>
    <recommendedName>
        <fullName evidence="5">ParB-like N-terminal domain-containing protein</fullName>
    </recommendedName>
</protein>
<feature type="region of interest" description="Disordered" evidence="4">
    <location>
        <begin position="303"/>
        <end position="348"/>
    </location>
</feature>
<dbReference type="Gene3D" id="1.10.10.2830">
    <property type="match status" value="1"/>
</dbReference>
<dbReference type="Pfam" id="PF17762">
    <property type="entry name" value="HTH_ParB"/>
    <property type="match status" value="1"/>
</dbReference>
<dbReference type="GO" id="GO:0005694">
    <property type="term" value="C:chromosome"/>
    <property type="evidence" value="ECO:0007669"/>
    <property type="project" value="TreeGrafter"/>
</dbReference>
<dbReference type="PANTHER" id="PTHR33375:SF1">
    <property type="entry name" value="CHROMOSOME-PARTITIONING PROTEIN PARB-RELATED"/>
    <property type="match status" value="1"/>
</dbReference>
<gene>
    <name evidence="6" type="ORF">A3D68_01275</name>
</gene>
<evidence type="ECO:0000256" key="2">
    <source>
        <dbReference type="ARBA" id="ARBA00022829"/>
    </source>
</evidence>
<keyword evidence="3" id="KW-0238">DNA-binding</keyword>
<comment type="similarity">
    <text evidence="1">Belongs to the ParB family.</text>
</comment>
<evidence type="ECO:0000256" key="3">
    <source>
        <dbReference type="ARBA" id="ARBA00023125"/>
    </source>
</evidence>
<dbReference type="FunFam" id="1.10.10.2830:FF:000001">
    <property type="entry name" value="Chromosome partitioning protein ParB"/>
    <property type="match status" value="1"/>
</dbReference>
<dbReference type="InterPro" id="IPR004437">
    <property type="entry name" value="ParB/RepB/Spo0J"/>
</dbReference>
<sequence>MSEFFNNAIFWIEVDKIKPNPFQPRKEFDELKLADLARSIRQYGVLQPLTVSRREVEKADGGLAAEYELIAGERRLRAAKIAGIAQVPVLIRAGFDDDKTKLELAIIENLQREDLNPLDRAQAFEKLVKEFGFKHTEIAGKIGKSREYVSNSLRILALPEEMRQALADGKINEGHTRPLLMLIDRPAEQVTLFKEIMLKRLTVRDTESIARRIATDRVRKKEYLYAPEILQMERDLTEVLGTRVAIEPKENGGKVSIDFMTESDLRELLNSLVAKATSIKQENASSTVLQKVLGSPEARLGERASGQTILQDSAASADGGISVEDLDDRSEEEKTIDENTFDPKNFSI</sequence>
<dbReference type="InterPro" id="IPR041468">
    <property type="entry name" value="HTH_ParB/Spo0J"/>
</dbReference>